<accession>A0A2X0VFE2</accession>
<keyword evidence="3" id="KW-1185">Reference proteome</keyword>
<sequence>MIYLAAFIIFIIFFFFMALGYILQKKGLKSETEANEILEGLTCASCTTSCSFAGQKRTPTKKCQADLKIPSKTV</sequence>
<protein>
    <submittedName>
        <fullName evidence="2">Uncharacterized protein</fullName>
    </submittedName>
</protein>
<gene>
    <name evidence="2" type="ORF">NCTC13093_02125</name>
</gene>
<dbReference type="Proteomes" id="UP000250086">
    <property type="component" value="Unassembled WGS sequence"/>
</dbReference>
<proteinExistence type="predicted"/>
<keyword evidence="1" id="KW-0472">Membrane</keyword>
<evidence type="ECO:0000313" key="3">
    <source>
        <dbReference type="Proteomes" id="UP000250086"/>
    </source>
</evidence>
<name>A0A2X0VFE2_9GAMM</name>
<dbReference type="AlphaFoldDB" id="A0A2X0VFE2"/>
<evidence type="ECO:0000313" key="2">
    <source>
        <dbReference type="EMBL" id="SPT70707.1"/>
    </source>
</evidence>
<organism evidence="2 3">
    <name type="scientific">Anaerobiospirillum thomasii</name>
    <dbReference type="NCBI Taxonomy" id="179995"/>
    <lineage>
        <taxon>Bacteria</taxon>
        <taxon>Pseudomonadati</taxon>
        <taxon>Pseudomonadota</taxon>
        <taxon>Gammaproteobacteria</taxon>
        <taxon>Aeromonadales</taxon>
        <taxon>Succinivibrionaceae</taxon>
        <taxon>Anaerobiospirillum</taxon>
    </lineage>
</organism>
<evidence type="ECO:0000256" key="1">
    <source>
        <dbReference type="SAM" id="Phobius"/>
    </source>
</evidence>
<feature type="transmembrane region" description="Helical" evidence="1">
    <location>
        <begin position="6"/>
        <end position="23"/>
    </location>
</feature>
<keyword evidence="1" id="KW-1133">Transmembrane helix</keyword>
<dbReference type="RefSeq" id="WP_113744749.1">
    <property type="nucleotide sequence ID" value="NZ_UAPU01000005.1"/>
</dbReference>
<dbReference type="EMBL" id="UAPV01000001">
    <property type="protein sequence ID" value="SPT70707.1"/>
    <property type="molecule type" value="Genomic_DNA"/>
</dbReference>
<dbReference type="OrthoDB" id="9924407at2"/>
<reference evidence="2 3" key="1">
    <citation type="submission" date="2018-06" db="EMBL/GenBank/DDBJ databases">
        <authorList>
            <consortium name="Pathogen Informatics"/>
            <person name="Doyle S."/>
        </authorList>
    </citation>
    <scope>NUCLEOTIDE SEQUENCE [LARGE SCALE GENOMIC DNA]</scope>
    <source>
        <strain evidence="2 3">NCTC13093</strain>
    </source>
</reference>
<keyword evidence="1" id="KW-0812">Transmembrane</keyword>